<evidence type="ECO:0000313" key="3">
    <source>
        <dbReference type="RefSeq" id="XP_030534733.1"/>
    </source>
</evidence>
<organism evidence="2 3">
    <name type="scientific">Rhodamnia argentea</name>
    <dbReference type="NCBI Taxonomy" id="178133"/>
    <lineage>
        <taxon>Eukaryota</taxon>
        <taxon>Viridiplantae</taxon>
        <taxon>Streptophyta</taxon>
        <taxon>Embryophyta</taxon>
        <taxon>Tracheophyta</taxon>
        <taxon>Spermatophyta</taxon>
        <taxon>Magnoliopsida</taxon>
        <taxon>eudicotyledons</taxon>
        <taxon>Gunneridae</taxon>
        <taxon>Pentapetalae</taxon>
        <taxon>rosids</taxon>
        <taxon>malvids</taxon>
        <taxon>Myrtales</taxon>
        <taxon>Myrtaceae</taxon>
        <taxon>Myrtoideae</taxon>
        <taxon>Myrteae</taxon>
        <taxon>Australasian group</taxon>
        <taxon>Rhodamnia</taxon>
    </lineage>
</organism>
<evidence type="ECO:0000256" key="1">
    <source>
        <dbReference type="SAM" id="SignalP"/>
    </source>
</evidence>
<keyword evidence="1" id="KW-0732">Signal</keyword>
<dbReference type="AlphaFoldDB" id="A0A8B8PKN3"/>
<reference evidence="2" key="1">
    <citation type="submission" date="2025-05" db="UniProtKB">
        <authorList>
            <consortium name="RefSeq"/>
        </authorList>
    </citation>
    <scope>NUCLEOTIDE SEQUENCE [LARGE SCALE GENOMIC DNA]</scope>
</reference>
<dbReference type="OrthoDB" id="1914642at2759"/>
<dbReference type="RefSeq" id="XP_030534733.1">
    <property type="nucleotide sequence ID" value="XM_030678873.2"/>
</dbReference>
<dbReference type="PANTHER" id="PTHR33881">
    <property type="entry name" value="NEUROGENIC LOCUS NOTCH-LIKE PROTEIN"/>
    <property type="match status" value="1"/>
</dbReference>
<dbReference type="GeneID" id="115743885"/>
<proteinExistence type="predicted"/>
<reference evidence="3" key="2">
    <citation type="submission" date="2025-08" db="UniProtKB">
        <authorList>
            <consortium name="RefSeq"/>
        </authorList>
    </citation>
    <scope>IDENTIFICATION</scope>
    <source>
        <tissue evidence="3">Leaf</tissue>
    </source>
</reference>
<dbReference type="PANTHER" id="PTHR33881:SF10">
    <property type="entry name" value="SLIT HOMOLOG 2 PROTEIN-LIKE"/>
    <property type="match status" value="1"/>
</dbReference>
<feature type="chain" id="PRO_5034877237" evidence="1">
    <location>
        <begin position="25"/>
        <end position="205"/>
    </location>
</feature>
<dbReference type="Proteomes" id="UP000827889">
    <property type="component" value="Chromosome 1"/>
</dbReference>
<evidence type="ECO:0000313" key="2">
    <source>
        <dbReference type="Proteomes" id="UP000827889"/>
    </source>
</evidence>
<protein>
    <submittedName>
        <fullName evidence="3">Uncharacterized protein LOC115743885</fullName>
    </submittedName>
</protein>
<accession>A0A8B8PKN3</accession>
<gene>
    <name evidence="3" type="primary">LOC115743885</name>
</gene>
<feature type="signal peptide" evidence="1">
    <location>
        <begin position="1"/>
        <end position="24"/>
    </location>
</feature>
<name>A0A8B8PKN3_9MYRT</name>
<keyword evidence="2" id="KW-1185">Reference proteome</keyword>
<dbReference type="KEGG" id="rarg:115743885"/>
<sequence length="205" mass="21920">MVMASSKLTASFGVLVLLPIAALGYPWNPFNVKMCDVVNCGKGTCVENSNSPFDFVCECDAGWKRTRLANEDNLKFLPCVIPNCSLDYSCMPAPPPLPPVPYNVSFFDPCYWTYCGGGTCTNSTSYDHICQCSPGYSNLMNISVYPCFSDCAIGADCAKLGVKVSSLTSTQGSSSDGGSHARSFPPGTIIWMAILATSLALVLKK</sequence>